<evidence type="ECO:0000259" key="2">
    <source>
        <dbReference type="PROSITE" id="PS50837"/>
    </source>
</evidence>
<dbReference type="InterPro" id="IPR027417">
    <property type="entry name" value="P-loop_NTPase"/>
</dbReference>
<dbReference type="Gene3D" id="3.40.50.300">
    <property type="entry name" value="P-loop containing nucleotide triphosphate hydrolases"/>
    <property type="match status" value="1"/>
</dbReference>
<dbReference type="InterPro" id="IPR056884">
    <property type="entry name" value="NPHP3-like_N"/>
</dbReference>
<dbReference type="PROSITE" id="PS50837">
    <property type="entry name" value="NACHT"/>
    <property type="match status" value="1"/>
</dbReference>
<sequence length="455" mass="52078">MSFGLGIGDLATALKIANELRKRFVDAPSQYSNITKDVEYLSMTMQYIKDTLPHRDISDQRKQELEAISRGCVDVLKELAVVLKESEDIIKKCMVWKRLRWNEADIDAFRKRLTLIVTGFNMFLQTITNEKIFEIKSTVDDLTKHEDERNCREERREDQGKRQSLLYWLSQIDHRYQQNDEWLGQPGKTMLCSGFPGAGKTIIAATVIDHLREQFGTDGGVGIAYVYFSYQPKQEQQIGDVIGSLVKQLVQTLETVPADIHSLYSRLEQGKRRPSTTDLLNALQCIIQISSRVFIVLDALDEYHASTPAGVNSLLASLFDLHTKRRFNLLATSRPITAITSKFEGCMSKDIRANEDDVRSYVNSRMPELLQSRIHKYPDLQKFLLARLHMDSLQGEPTKYDLKKALARLSEGIDEEYDKAMKRINAQKEGVRKLATKILVWVIYSKVALSTSDWS</sequence>
<dbReference type="EMBL" id="MU001741">
    <property type="protein sequence ID" value="KAF2800927.1"/>
    <property type="molecule type" value="Genomic_DNA"/>
</dbReference>
<evidence type="ECO:0000313" key="3">
    <source>
        <dbReference type="EMBL" id="KAF2800927.1"/>
    </source>
</evidence>
<dbReference type="SUPFAM" id="SSF52540">
    <property type="entry name" value="P-loop containing nucleoside triphosphate hydrolases"/>
    <property type="match status" value="1"/>
</dbReference>
<name>A0A6A6XZB7_9PLEO</name>
<evidence type="ECO:0000256" key="1">
    <source>
        <dbReference type="ARBA" id="ARBA00022737"/>
    </source>
</evidence>
<proteinExistence type="predicted"/>
<gene>
    <name evidence="3" type="ORF">K505DRAFT_355332</name>
</gene>
<keyword evidence="4" id="KW-1185">Reference proteome</keyword>
<dbReference type="OrthoDB" id="195446at2759"/>
<evidence type="ECO:0000313" key="4">
    <source>
        <dbReference type="Proteomes" id="UP000799757"/>
    </source>
</evidence>
<feature type="domain" description="NACHT" evidence="2">
    <location>
        <begin position="188"/>
        <end position="335"/>
    </location>
</feature>
<dbReference type="Pfam" id="PF24883">
    <property type="entry name" value="NPHP3_N"/>
    <property type="match status" value="1"/>
</dbReference>
<accession>A0A6A6XZB7</accession>
<keyword evidence="1" id="KW-0677">Repeat</keyword>
<dbReference type="PANTHER" id="PTHR10039:SF15">
    <property type="entry name" value="NACHT DOMAIN-CONTAINING PROTEIN"/>
    <property type="match status" value="1"/>
</dbReference>
<dbReference type="AlphaFoldDB" id="A0A6A6XZB7"/>
<organism evidence="3 4">
    <name type="scientific">Melanomma pulvis-pyrius CBS 109.77</name>
    <dbReference type="NCBI Taxonomy" id="1314802"/>
    <lineage>
        <taxon>Eukaryota</taxon>
        <taxon>Fungi</taxon>
        <taxon>Dikarya</taxon>
        <taxon>Ascomycota</taxon>
        <taxon>Pezizomycotina</taxon>
        <taxon>Dothideomycetes</taxon>
        <taxon>Pleosporomycetidae</taxon>
        <taxon>Pleosporales</taxon>
        <taxon>Melanommataceae</taxon>
        <taxon>Melanomma</taxon>
    </lineage>
</organism>
<protein>
    <recommendedName>
        <fullName evidence="2">NACHT domain-containing protein</fullName>
    </recommendedName>
</protein>
<dbReference type="PANTHER" id="PTHR10039">
    <property type="entry name" value="AMELOGENIN"/>
    <property type="match status" value="1"/>
</dbReference>
<reference evidence="3" key="1">
    <citation type="journal article" date="2020" name="Stud. Mycol.">
        <title>101 Dothideomycetes genomes: a test case for predicting lifestyles and emergence of pathogens.</title>
        <authorList>
            <person name="Haridas S."/>
            <person name="Albert R."/>
            <person name="Binder M."/>
            <person name="Bloem J."/>
            <person name="Labutti K."/>
            <person name="Salamov A."/>
            <person name="Andreopoulos B."/>
            <person name="Baker S."/>
            <person name="Barry K."/>
            <person name="Bills G."/>
            <person name="Bluhm B."/>
            <person name="Cannon C."/>
            <person name="Castanera R."/>
            <person name="Culley D."/>
            <person name="Daum C."/>
            <person name="Ezra D."/>
            <person name="Gonzalez J."/>
            <person name="Henrissat B."/>
            <person name="Kuo A."/>
            <person name="Liang C."/>
            <person name="Lipzen A."/>
            <person name="Lutzoni F."/>
            <person name="Magnuson J."/>
            <person name="Mondo S."/>
            <person name="Nolan M."/>
            <person name="Ohm R."/>
            <person name="Pangilinan J."/>
            <person name="Park H.-J."/>
            <person name="Ramirez L."/>
            <person name="Alfaro M."/>
            <person name="Sun H."/>
            <person name="Tritt A."/>
            <person name="Yoshinaga Y."/>
            <person name="Zwiers L.-H."/>
            <person name="Turgeon B."/>
            <person name="Goodwin S."/>
            <person name="Spatafora J."/>
            <person name="Crous P."/>
            <person name="Grigoriev I."/>
        </authorList>
    </citation>
    <scope>NUCLEOTIDE SEQUENCE</scope>
    <source>
        <strain evidence="3">CBS 109.77</strain>
    </source>
</reference>
<dbReference type="InterPro" id="IPR007111">
    <property type="entry name" value="NACHT_NTPase"/>
</dbReference>
<dbReference type="Proteomes" id="UP000799757">
    <property type="component" value="Unassembled WGS sequence"/>
</dbReference>